<dbReference type="EMBL" id="CALQ01001450">
    <property type="protein sequence ID" value="CCM17943.1"/>
    <property type="molecule type" value="Genomic_DNA"/>
</dbReference>
<protein>
    <submittedName>
        <fullName evidence="1">Uncharacterized protein</fullName>
    </submittedName>
</protein>
<reference evidence="1" key="1">
    <citation type="submission" date="2012-08" db="EMBL/GenBank/DDBJ databases">
        <title>Comparative genomics of metastatic and non-metastatic Leishmania guyanensis provides insights into polygenic factors involved in Leishmania RNA virus infection.</title>
        <authorList>
            <person name="Smith D."/>
            <person name="Hertz-Fowler C."/>
            <person name="Martin R."/>
            <person name="Dickens N."/>
            <person name="Fasel N."/>
            <person name="Falquet L."/>
            <person name="Beverley S."/>
            <person name="Zangger H."/>
            <person name="Calderon-Copete S."/>
            <person name="Mottram J."/>
            <person name="Xenarios I."/>
        </authorList>
    </citation>
    <scope>NUCLEOTIDE SEQUENCE</scope>
    <source>
        <strain evidence="1">MHOM/BR/75/M4147/SSU:IR2SAT-LUC</strain>
    </source>
</reference>
<name>A0A1E1J2Z3_LEIGU</name>
<organism evidence="1">
    <name type="scientific">Leishmania guyanensis</name>
    <dbReference type="NCBI Taxonomy" id="5670"/>
    <lineage>
        <taxon>Eukaryota</taxon>
        <taxon>Discoba</taxon>
        <taxon>Euglenozoa</taxon>
        <taxon>Kinetoplastea</taxon>
        <taxon>Metakinetoplastina</taxon>
        <taxon>Trypanosomatida</taxon>
        <taxon>Trypanosomatidae</taxon>
        <taxon>Leishmaniinae</taxon>
        <taxon>Leishmania</taxon>
        <taxon>Leishmania guyanensis species complex</taxon>
    </lineage>
</organism>
<gene>
    <name evidence="1" type="primary">LgM4147LRVhigh.31.01820.00100</name>
    <name evidence="1" type="ORF">BN36_3154340</name>
</gene>
<evidence type="ECO:0000313" key="1">
    <source>
        <dbReference type="EMBL" id="CCM17943.1"/>
    </source>
</evidence>
<dbReference type="AlphaFoldDB" id="A0A1E1J2Z3"/>
<accession>A0A1E1J2Z3</accession>
<sequence length="84" mass="9245">MSSRAFLSPSLSLSFLPRQKCTTSRSSRTLHVPFLLALRPSTTGHSPPGTHTHTHTLPPLVPLPLCPPRSPISSSLFFLFVCFF</sequence>
<proteinExistence type="predicted"/>